<dbReference type="InterPro" id="IPR009040">
    <property type="entry name" value="Ferritin-like_diiron"/>
</dbReference>
<evidence type="ECO:0000259" key="10">
    <source>
        <dbReference type="PROSITE" id="PS50905"/>
    </source>
</evidence>
<proteinExistence type="predicted"/>
<evidence type="ECO:0000256" key="2">
    <source>
        <dbReference type="ARBA" id="ARBA00022448"/>
    </source>
</evidence>
<dbReference type="InterPro" id="IPR009078">
    <property type="entry name" value="Ferritin-like_SF"/>
</dbReference>
<dbReference type="GeneID" id="92929616"/>
<dbReference type="FunFam" id="2.20.28.10:FF:000018">
    <property type="entry name" value="Rubrerythrin"/>
    <property type="match status" value="1"/>
</dbReference>
<evidence type="ECO:0000256" key="4">
    <source>
        <dbReference type="ARBA" id="ARBA00022982"/>
    </source>
</evidence>
<dbReference type="PROSITE" id="PS50905">
    <property type="entry name" value="FERRITIN_LIKE"/>
    <property type="match status" value="1"/>
</dbReference>
<organism evidence="11 12">
    <name type="scientific">Coprobacter fastidiosus NSB1 = JCM 33896</name>
    <dbReference type="NCBI Taxonomy" id="1349822"/>
    <lineage>
        <taxon>Bacteria</taxon>
        <taxon>Pseudomonadati</taxon>
        <taxon>Bacteroidota</taxon>
        <taxon>Bacteroidia</taxon>
        <taxon>Bacteroidales</taxon>
        <taxon>Barnesiellaceae</taxon>
        <taxon>Coprobacter</taxon>
    </lineage>
</organism>
<feature type="domain" description="Ferritin-like diiron" evidence="10">
    <location>
        <begin position="4"/>
        <end position="147"/>
    </location>
</feature>
<evidence type="ECO:0000256" key="7">
    <source>
        <dbReference type="ARBA" id="ARBA00063441"/>
    </source>
</evidence>
<dbReference type="InterPro" id="IPR048574">
    <property type="entry name" value="RUBY_RBDX"/>
</dbReference>
<dbReference type="InterPro" id="IPR024934">
    <property type="entry name" value="Rubredoxin-like_dom"/>
</dbReference>
<dbReference type="Gene3D" id="2.20.28.10">
    <property type="match status" value="1"/>
</dbReference>
<keyword evidence="3" id="KW-0479">Metal-binding</keyword>
<keyword evidence="12" id="KW-1185">Reference proteome</keyword>
<feature type="domain" description="Rubredoxin-like" evidence="9">
    <location>
        <begin position="154"/>
        <end position="188"/>
    </location>
</feature>
<dbReference type="InterPro" id="IPR052364">
    <property type="entry name" value="Rubrerythrin"/>
</dbReference>
<dbReference type="OrthoDB" id="9799749at2"/>
<dbReference type="Pfam" id="PF21349">
    <property type="entry name" value="RUBY_RBDX"/>
    <property type="match status" value="1"/>
</dbReference>
<keyword evidence="5" id="KW-0408">Iron</keyword>
<comment type="subunit">
    <text evidence="7">Homodimer. Possesses two rubredoxin-like centers and two non-sulfur oxo-bridged di-iron centers per dimer.</text>
</comment>
<evidence type="ECO:0000256" key="5">
    <source>
        <dbReference type="ARBA" id="ARBA00023004"/>
    </source>
</evidence>
<evidence type="ECO:0000313" key="11">
    <source>
        <dbReference type="EMBL" id="RKT50927.1"/>
    </source>
</evidence>
<name>A0A495VQM9_9BACT</name>
<evidence type="ECO:0000259" key="9">
    <source>
        <dbReference type="PROSITE" id="PS50903"/>
    </source>
</evidence>
<dbReference type="InterPro" id="IPR003251">
    <property type="entry name" value="Rr_diiron-bd_dom"/>
</dbReference>
<evidence type="ECO:0000256" key="6">
    <source>
        <dbReference type="ARBA" id="ARBA00055868"/>
    </source>
</evidence>
<comment type="caution">
    <text evidence="11">The sequence shown here is derived from an EMBL/GenBank/DDBJ whole genome shotgun (WGS) entry which is preliminary data.</text>
</comment>
<keyword evidence="2" id="KW-0813">Transport</keyword>
<evidence type="ECO:0000256" key="8">
    <source>
        <dbReference type="ARBA" id="ARBA00069213"/>
    </source>
</evidence>
<dbReference type="CDD" id="cd01041">
    <property type="entry name" value="Rubrerythrin"/>
    <property type="match status" value="1"/>
</dbReference>
<reference evidence="11 12" key="1">
    <citation type="submission" date="2018-10" db="EMBL/GenBank/DDBJ databases">
        <title>Genomic Encyclopedia of Archaeal and Bacterial Type Strains, Phase II (KMG-II): from individual species to whole genera.</title>
        <authorList>
            <person name="Goeker M."/>
        </authorList>
    </citation>
    <scope>NUCLEOTIDE SEQUENCE [LARGE SCALE GENOMIC DNA]</scope>
    <source>
        <strain evidence="11 12">NSB1</strain>
    </source>
</reference>
<evidence type="ECO:0000256" key="3">
    <source>
        <dbReference type="ARBA" id="ARBA00022723"/>
    </source>
</evidence>
<dbReference type="InterPro" id="IPR012347">
    <property type="entry name" value="Ferritin-like"/>
</dbReference>
<dbReference type="Pfam" id="PF02915">
    <property type="entry name" value="Rubrerythrin"/>
    <property type="match status" value="1"/>
</dbReference>
<dbReference type="PANTHER" id="PTHR43865:SF1">
    <property type="entry name" value="RUBRERYTHRIN-RELATED"/>
    <property type="match status" value="1"/>
</dbReference>
<dbReference type="RefSeq" id="WP_022601499.1">
    <property type="nucleotide sequence ID" value="NZ_KI440802.1"/>
</dbReference>
<protein>
    <recommendedName>
        <fullName evidence="8">Rubrerythrin</fullName>
    </recommendedName>
</protein>
<gene>
    <name evidence="11" type="ORF">BC742_1887</name>
</gene>
<comment type="cofactor">
    <cofactor evidence="1">
        <name>Fe(3+)</name>
        <dbReference type="ChEBI" id="CHEBI:29034"/>
    </cofactor>
</comment>
<dbReference type="PANTHER" id="PTHR43865">
    <property type="entry name" value="RUBRERYTHRIN-RELATED"/>
    <property type="match status" value="1"/>
</dbReference>
<dbReference type="AlphaFoldDB" id="A0A495VQM9"/>
<dbReference type="GO" id="GO:0016491">
    <property type="term" value="F:oxidoreductase activity"/>
    <property type="evidence" value="ECO:0007669"/>
    <property type="project" value="InterPro"/>
</dbReference>
<dbReference type="NCBIfam" id="NF045767">
    <property type="entry name" value="RuberyRbr"/>
    <property type="match status" value="1"/>
</dbReference>
<dbReference type="SUPFAM" id="SSF57802">
    <property type="entry name" value="Rubredoxin-like"/>
    <property type="match status" value="1"/>
</dbReference>
<dbReference type="GO" id="GO:0005506">
    <property type="term" value="F:iron ion binding"/>
    <property type="evidence" value="ECO:0007669"/>
    <property type="project" value="InterPro"/>
</dbReference>
<comment type="function">
    <text evidence="6">May provide oxidative stress protection via catalytic reduction of intracellular hydrogen peroxide.</text>
</comment>
<dbReference type="SUPFAM" id="SSF47240">
    <property type="entry name" value="Ferritin-like"/>
    <property type="match status" value="1"/>
</dbReference>
<evidence type="ECO:0000256" key="1">
    <source>
        <dbReference type="ARBA" id="ARBA00001965"/>
    </source>
</evidence>
<dbReference type="Proteomes" id="UP000269493">
    <property type="component" value="Unassembled WGS sequence"/>
</dbReference>
<sequence>MEKSIKGTKTEQNLLKSFAGESQARSRYTFFASVAKKEGYEQIAGVFMETAEQEKEHAKKFFKYLEGGMVEITASYPAGVISTTVENLKAAADGENEEWADLYPEFARIAEEEGFPAIAVTFKMVAKVEAEHEARYRKLLARVESGKFFEEDEEIEWQCRNCGYVHKGKKAPEKCPACAHPQAYFERKKNNY</sequence>
<accession>A0A495VQM9</accession>
<evidence type="ECO:0000313" key="12">
    <source>
        <dbReference type="Proteomes" id="UP000269493"/>
    </source>
</evidence>
<dbReference type="Gene3D" id="1.20.1260.10">
    <property type="match status" value="1"/>
</dbReference>
<dbReference type="CDD" id="cd00729">
    <property type="entry name" value="rubredoxin_SM"/>
    <property type="match status" value="1"/>
</dbReference>
<keyword evidence="4" id="KW-0249">Electron transport</keyword>
<dbReference type="PROSITE" id="PS50903">
    <property type="entry name" value="RUBREDOXIN_LIKE"/>
    <property type="match status" value="1"/>
</dbReference>
<dbReference type="EMBL" id="RBXN01000006">
    <property type="protein sequence ID" value="RKT50927.1"/>
    <property type="molecule type" value="Genomic_DNA"/>
</dbReference>